<dbReference type="Proteomes" id="UP000305067">
    <property type="component" value="Unassembled WGS sequence"/>
</dbReference>
<dbReference type="Gene3D" id="1.20.120.1630">
    <property type="match status" value="1"/>
</dbReference>
<evidence type="ECO:0000313" key="2">
    <source>
        <dbReference type="EMBL" id="TFK98662.1"/>
    </source>
</evidence>
<feature type="transmembrane region" description="Helical" evidence="1">
    <location>
        <begin position="148"/>
        <end position="171"/>
    </location>
</feature>
<gene>
    <name evidence="2" type="ORF">BDV98DRAFT_606692</name>
</gene>
<accession>A0A5C3Q9I5</accession>
<keyword evidence="1" id="KW-0472">Membrane</keyword>
<keyword evidence="1" id="KW-1133">Transmembrane helix</keyword>
<dbReference type="AlphaFoldDB" id="A0A5C3Q9I5"/>
<protein>
    <recommendedName>
        <fullName evidence="4">DUF1295-domain-containing protein</fullName>
    </recommendedName>
</protein>
<feature type="transmembrane region" description="Helical" evidence="1">
    <location>
        <begin position="297"/>
        <end position="318"/>
    </location>
</feature>
<dbReference type="PANTHER" id="PTHR32251:SF23">
    <property type="entry name" value="3-OXO-5-ALPHA-STEROID 4-DEHYDROGENASE (DUF1295)"/>
    <property type="match status" value="1"/>
</dbReference>
<evidence type="ECO:0000256" key="1">
    <source>
        <dbReference type="SAM" id="Phobius"/>
    </source>
</evidence>
<name>A0A5C3Q9I5_9AGAR</name>
<keyword evidence="3" id="KW-1185">Reference proteome</keyword>
<evidence type="ECO:0008006" key="4">
    <source>
        <dbReference type="Google" id="ProtNLM"/>
    </source>
</evidence>
<sequence>MSPLPVAKSFLEAYVPPLLHYPLKLSLSSSVCVYVASLLTSNVSQVDRLWTVLPTVYTAYFALLPLWPRMSESETNIKSWIIPFVPDDMTGPAVDEFHPRALMILALVTTWMLRLTYNAWRRGILSPSDEDYRWAVLRTKIHPILFQLLNLTFISFIQNFILALLGLPTYLSVLGQDTFPQYTDYAIALSALTILGIEFTSDNQQNAYHAWKYAVQARDNDISETAAPKYRAADHWIGARLNWTEQDAKLGFLRRGLWAYSRHPNFAAEQSFWWVITLTPLLAIPAEVRDHMSWKLLAVYAAPAVVLSSLFLGSTIFTESISASKYPEYKQYQEEVPMFGPFGISGFRTGPLRWAKRKYIQKKKD</sequence>
<dbReference type="InterPro" id="IPR010721">
    <property type="entry name" value="UstE-like"/>
</dbReference>
<evidence type="ECO:0000313" key="3">
    <source>
        <dbReference type="Proteomes" id="UP000305067"/>
    </source>
</evidence>
<reference evidence="2 3" key="1">
    <citation type="journal article" date="2019" name="Nat. Ecol. Evol.">
        <title>Megaphylogeny resolves global patterns of mushroom evolution.</title>
        <authorList>
            <person name="Varga T."/>
            <person name="Krizsan K."/>
            <person name="Foldi C."/>
            <person name="Dima B."/>
            <person name="Sanchez-Garcia M."/>
            <person name="Sanchez-Ramirez S."/>
            <person name="Szollosi G.J."/>
            <person name="Szarkandi J.G."/>
            <person name="Papp V."/>
            <person name="Albert L."/>
            <person name="Andreopoulos W."/>
            <person name="Angelini C."/>
            <person name="Antonin V."/>
            <person name="Barry K.W."/>
            <person name="Bougher N.L."/>
            <person name="Buchanan P."/>
            <person name="Buyck B."/>
            <person name="Bense V."/>
            <person name="Catcheside P."/>
            <person name="Chovatia M."/>
            <person name="Cooper J."/>
            <person name="Damon W."/>
            <person name="Desjardin D."/>
            <person name="Finy P."/>
            <person name="Geml J."/>
            <person name="Haridas S."/>
            <person name="Hughes K."/>
            <person name="Justo A."/>
            <person name="Karasinski D."/>
            <person name="Kautmanova I."/>
            <person name="Kiss B."/>
            <person name="Kocsube S."/>
            <person name="Kotiranta H."/>
            <person name="LaButti K.M."/>
            <person name="Lechner B.E."/>
            <person name="Liimatainen K."/>
            <person name="Lipzen A."/>
            <person name="Lukacs Z."/>
            <person name="Mihaltcheva S."/>
            <person name="Morgado L.N."/>
            <person name="Niskanen T."/>
            <person name="Noordeloos M.E."/>
            <person name="Ohm R.A."/>
            <person name="Ortiz-Santana B."/>
            <person name="Ovrebo C."/>
            <person name="Racz N."/>
            <person name="Riley R."/>
            <person name="Savchenko A."/>
            <person name="Shiryaev A."/>
            <person name="Soop K."/>
            <person name="Spirin V."/>
            <person name="Szebenyi C."/>
            <person name="Tomsovsky M."/>
            <person name="Tulloss R.E."/>
            <person name="Uehling J."/>
            <person name="Grigoriev I.V."/>
            <person name="Vagvolgyi C."/>
            <person name="Papp T."/>
            <person name="Martin F.M."/>
            <person name="Miettinen O."/>
            <person name="Hibbett D.S."/>
            <person name="Nagy L.G."/>
        </authorList>
    </citation>
    <scope>NUCLEOTIDE SEQUENCE [LARGE SCALE GENOMIC DNA]</scope>
    <source>
        <strain evidence="2 3">CBS 309.79</strain>
    </source>
</reference>
<organism evidence="2 3">
    <name type="scientific">Pterulicium gracile</name>
    <dbReference type="NCBI Taxonomy" id="1884261"/>
    <lineage>
        <taxon>Eukaryota</taxon>
        <taxon>Fungi</taxon>
        <taxon>Dikarya</taxon>
        <taxon>Basidiomycota</taxon>
        <taxon>Agaricomycotina</taxon>
        <taxon>Agaricomycetes</taxon>
        <taxon>Agaricomycetidae</taxon>
        <taxon>Agaricales</taxon>
        <taxon>Pleurotineae</taxon>
        <taxon>Pterulaceae</taxon>
        <taxon>Pterulicium</taxon>
    </lineage>
</organism>
<dbReference type="OrthoDB" id="201504at2759"/>
<dbReference type="GO" id="GO:0016020">
    <property type="term" value="C:membrane"/>
    <property type="evidence" value="ECO:0007669"/>
    <property type="project" value="TreeGrafter"/>
</dbReference>
<keyword evidence="1" id="KW-0812">Transmembrane</keyword>
<dbReference type="Pfam" id="PF06966">
    <property type="entry name" value="DUF1295"/>
    <property type="match status" value="1"/>
</dbReference>
<proteinExistence type="predicted"/>
<dbReference type="EMBL" id="ML178838">
    <property type="protein sequence ID" value="TFK98662.1"/>
    <property type="molecule type" value="Genomic_DNA"/>
</dbReference>
<dbReference type="PANTHER" id="PTHR32251">
    <property type="entry name" value="3-OXO-5-ALPHA-STEROID 4-DEHYDROGENASE"/>
    <property type="match status" value="1"/>
</dbReference>